<evidence type="ECO:0000259" key="2">
    <source>
        <dbReference type="Pfam" id="PF08327"/>
    </source>
</evidence>
<dbReference type="Pfam" id="PF08327">
    <property type="entry name" value="AHSA1"/>
    <property type="match status" value="1"/>
</dbReference>
<accession>A0A852US00</accession>
<dbReference type="Proteomes" id="UP000576393">
    <property type="component" value="Unassembled WGS sequence"/>
</dbReference>
<dbReference type="CDD" id="cd08899">
    <property type="entry name" value="SRPBCC_CalC_Aha1-like_6"/>
    <property type="match status" value="1"/>
</dbReference>
<keyword evidence="4" id="KW-1185">Reference proteome</keyword>
<proteinExistence type="inferred from homology"/>
<protein>
    <submittedName>
        <fullName evidence="3">Uncharacterized protein YndB with AHSA1/START domain</fullName>
    </submittedName>
</protein>
<reference evidence="3 4" key="1">
    <citation type="submission" date="2020-07" db="EMBL/GenBank/DDBJ databases">
        <title>Sequencing the genomes of 1000 actinobacteria strains.</title>
        <authorList>
            <person name="Klenk H.-P."/>
        </authorList>
    </citation>
    <scope>NUCLEOTIDE SEQUENCE [LARGE SCALE GENOMIC DNA]</scope>
    <source>
        <strain evidence="3 4">DSM 45763</strain>
    </source>
</reference>
<dbReference type="EMBL" id="JACCCO010000001">
    <property type="protein sequence ID" value="NYF37924.1"/>
    <property type="molecule type" value="Genomic_DNA"/>
</dbReference>
<organism evidence="3 4">
    <name type="scientific">Streptosporangium sandarakinum</name>
    <dbReference type="NCBI Taxonomy" id="1260955"/>
    <lineage>
        <taxon>Bacteria</taxon>
        <taxon>Bacillati</taxon>
        <taxon>Actinomycetota</taxon>
        <taxon>Actinomycetes</taxon>
        <taxon>Streptosporangiales</taxon>
        <taxon>Streptosporangiaceae</taxon>
        <taxon>Streptosporangium</taxon>
    </lineage>
</organism>
<dbReference type="InterPro" id="IPR023393">
    <property type="entry name" value="START-like_dom_sf"/>
</dbReference>
<dbReference type="AlphaFoldDB" id="A0A852US00"/>
<evidence type="ECO:0000313" key="4">
    <source>
        <dbReference type="Proteomes" id="UP000576393"/>
    </source>
</evidence>
<sequence>MKDIVNEIGLAHREVGADGETRTILIRRRYHAEVKDVWDAITTADRIARWFSPVTGDLREGGHYQIQGNAGGEILTCEPPRHLKLTWVFGGGTSEVEVGLAEDGDATLLELRHTAAVPPEMWDEYGPGAVGLGWDLALLGLVLHLRTGKSVSDPDGFGRTPEGADFIAASGRAWGEAHRAAGATEEQATAAAERTIAFYTPSTTQG</sequence>
<dbReference type="RefSeq" id="WP_179817761.1">
    <property type="nucleotide sequence ID" value="NZ_JACCCO010000001.1"/>
</dbReference>
<evidence type="ECO:0000256" key="1">
    <source>
        <dbReference type="ARBA" id="ARBA00006817"/>
    </source>
</evidence>
<comment type="caution">
    <text evidence="3">The sequence shown here is derived from an EMBL/GenBank/DDBJ whole genome shotgun (WGS) entry which is preliminary data.</text>
</comment>
<evidence type="ECO:0000313" key="3">
    <source>
        <dbReference type="EMBL" id="NYF37924.1"/>
    </source>
</evidence>
<feature type="domain" description="Activator of Hsp90 ATPase homologue 1/2-like C-terminal" evidence="2">
    <location>
        <begin position="32"/>
        <end position="138"/>
    </location>
</feature>
<comment type="similarity">
    <text evidence="1">Belongs to the AHA1 family.</text>
</comment>
<dbReference type="Gene3D" id="3.30.530.20">
    <property type="match status" value="1"/>
</dbReference>
<gene>
    <name evidence="3" type="ORF">HDA43_000083</name>
</gene>
<dbReference type="SUPFAM" id="SSF55961">
    <property type="entry name" value="Bet v1-like"/>
    <property type="match status" value="1"/>
</dbReference>
<name>A0A852US00_9ACTN</name>
<dbReference type="InterPro" id="IPR013538">
    <property type="entry name" value="ASHA1/2-like_C"/>
</dbReference>